<keyword evidence="3" id="KW-1185">Reference proteome</keyword>
<evidence type="ECO:0000313" key="3">
    <source>
        <dbReference type="Proteomes" id="UP000813824"/>
    </source>
</evidence>
<dbReference type="Proteomes" id="UP000813824">
    <property type="component" value="Unassembled WGS sequence"/>
</dbReference>
<accession>A0A8K0XNP0</accession>
<feature type="region of interest" description="Disordered" evidence="1">
    <location>
        <begin position="316"/>
        <end position="349"/>
    </location>
</feature>
<organism evidence="2 3">
    <name type="scientific">Cristinia sonorae</name>
    <dbReference type="NCBI Taxonomy" id="1940300"/>
    <lineage>
        <taxon>Eukaryota</taxon>
        <taxon>Fungi</taxon>
        <taxon>Dikarya</taxon>
        <taxon>Basidiomycota</taxon>
        <taxon>Agaricomycotina</taxon>
        <taxon>Agaricomycetes</taxon>
        <taxon>Agaricomycetidae</taxon>
        <taxon>Agaricales</taxon>
        <taxon>Pleurotineae</taxon>
        <taxon>Stephanosporaceae</taxon>
        <taxon>Cristinia</taxon>
    </lineage>
</organism>
<protein>
    <submittedName>
        <fullName evidence="2">Uncharacterized protein</fullName>
    </submittedName>
</protein>
<name>A0A8K0XNP0_9AGAR</name>
<sequence length="659" mass="74494">MSSSLQWIDRFDLQPHYIGRLTYAEAKAAIMTRDGKFVVTSPNCNFVPEPIIGRIQVRMRSDGKFGLEDPVVQPQQFSTVFPFMSVIPTRPPNVEDSTRIMWSSLRKDDFECRVPGCGLGIAVPAVRDRLRDVMSALLRSISDSRCQHDYVAARLSEYTSRASHAVERLSSVSTYRDTVRKVACVQRYFMYLTAYKTWYIDLPERESRLLTDERLPTNEGFMGAFSTEEPDVQRLLRLGIPVWFLRTPEYIDSRPRLVQPLTSFYSMEAVVDTDGVNSNLVYNGIAGQASHFIAIFNHSHVSSDIELVPFPEVIQPRATPTPSASHGAPSRSVTTKSTRSARTKPYLAPPKVRKGRDQFKDLDHQWMPNSIPAWAEALAQIDQSTPVYVGQGDTWRFWTPKPALLIGSSDLRRVTTYLSNWLRLRPLWYYVQDQRYSQSEAPALSSQQWREMVNLNEGATEKAKSGIAMHKNKAVVLARLAQDCEVHDLPALLKSPIIWGGEVVGEVGATTVRQIVWDLFEVGFRIELRQLDLHLLPREKLTTMAGDTFVHQADRELAFAAVFGGKNNLSAMSDPLPSAPSGLAALHVDERRDSLEAFRQILACWPNASERIRNCRLKDADKATVESVEREMVSFYVLSFYQHSGRPPILPHVFPTSAM</sequence>
<gene>
    <name evidence="2" type="ORF">BXZ70DRAFT_908235</name>
</gene>
<evidence type="ECO:0000313" key="2">
    <source>
        <dbReference type="EMBL" id="KAH8096984.1"/>
    </source>
</evidence>
<dbReference type="OrthoDB" id="2634326at2759"/>
<evidence type="ECO:0000256" key="1">
    <source>
        <dbReference type="SAM" id="MobiDB-lite"/>
    </source>
</evidence>
<feature type="compositionally biased region" description="Polar residues" evidence="1">
    <location>
        <begin position="331"/>
        <end position="340"/>
    </location>
</feature>
<comment type="caution">
    <text evidence="2">The sequence shown here is derived from an EMBL/GenBank/DDBJ whole genome shotgun (WGS) entry which is preliminary data.</text>
</comment>
<proteinExistence type="predicted"/>
<dbReference type="AlphaFoldDB" id="A0A8K0XNP0"/>
<dbReference type="EMBL" id="JAEVFJ010000021">
    <property type="protein sequence ID" value="KAH8096984.1"/>
    <property type="molecule type" value="Genomic_DNA"/>
</dbReference>
<reference evidence="2" key="1">
    <citation type="journal article" date="2021" name="New Phytol.">
        <title>Evolutionary innovations through gain and loss of genes in the ectomycorrhizal Boletales.</title>
        <authorList>
            <person name="Wu G."/>
            <person name="Miyauchi S."/>
            <person name="Morin E."/>
            <person name="Kuo A."/>
            <person name="Drula E."/>
            <person name="Varga T."/>
            <person name="Kohler A."/>
            <person name="Feng B."/>
            <person name="Cao Y."/>
            <person name="Lipzen A."/>
            <person name="Daum C."/>
            <person name="Hundley H."/>
            <person name="Pangilinan J."/>
            <person name="Johnson J."/>
            <person name="Barry K."/>
            <person name="LaButti K."/>
            <person name="Ng V."/>
            <person name="Ahrendt S."/>
            <person name="Min B."/>
            <person name="Choi I.G."/>
            <person name="Park H."/>
            <person name="Plett J.M."/>
            <person name="Magnuson J."/>
            <person name="Spatafora J.W."/>
            <person name="Nagy L.G."/>
            <person name="Henrissat B."/>
            <person name="Grigoriev I.V."/>
            <person name="Yang Z.L."/>
            <person name="Xu J."/>
            <person name="Martin F.M."/>
        </authorList>
    </citation>
    <scope>NUCLEOTIDE SEQUENCE</scope>
    <source>
        <strain evidence="2">KKN 215</strain>
    </source>
</reference>